<evidence type="ECO:0000313" key="2">
    <source>
        <dbReference type="Proteomes" id="UP001174909"/>
    </source>
</evidence>
<proteinExistence type="predicted"/>
<dbReference type="AlphaFoldDB" id="A0AA35W5Z7"/>
<protein>
    <submittedName>
        <fullName evidence="1">Uncharacterized protein</fullName>
    </submittedName>
</protein>
<dbReference type="EMBL" id="CASHTH010000958">
    <property type="protein sequence ID" value="CAI8009413.1"/>
    <property type="molecule type" value="Genomic_DNA"/>
</dbReference>
<reference evidence="1" key="1">
    <citation type="submission" date="2023-03" db="EMBL/GenBank/DDBJ databases">
        <authorList>
            <person name="Steffen K."/>
            <person name="Cardenas P."/>
        </authorList>
    </citation>
    <scope>NUCLEOTIDE SEQUENCE</scope>
</reference>
<organism evidence="1 2">
    <name type="scientific">Geodia barretti</name>
    <name type="common">Barrett's horny sponge</name>
    <dbReference type="NCBI Taxonomy" id="519541"/>
    <lineage>
        <taxon>Eukaryota</taxon>
        <taxon>Metazoa</taxon>
        <taxon>Porifera</taxon>
        <taxon>Demospongiae</taxon>
        <taxon>Heteroscleromorpha</taxon>
        <taxon>Tetractinellida</taxon>
        <taxon>Astrophorina</taxon>
        <taxon>Geodiidae</taxon>
        <taxon>Geodia</taxon>
    </lineage>
</organism>
<gene>
    <name evidence="1" type="ORF">GBAR_LOCUS6321</name>
</gene>
<comment type="caution">
    <text evidence="1">The sequence shown here is derived from an EMBL/GenBank/DDBJ whole genome shotgun (WGS) entry which is preliminary data.</text>
</comment>
<accession>A0AA35W5Z7</accession>
<evidence type="ECO:0000313" key="1">
    <source>
        <dbReference type="EMBL" id="CAI8009413.1"/>
    </source>
</evidence>
<name>A0AA35W5Z7_GEOBA</name>
<dbReference type="Proteomes" id="UP001174909">
    <property type="component" value="Unassembled WGS sequence"/>
</dbReference>
<keyword evidence="2" id="KW-1185">Reference proteome</keyword>
<sequence length="51" mass="5395">VGPDDLPLTLCTRYSPTTPSRTPIVRNAALHTTPMTMAVVLLISSGSAEIE</sequence>
<feature type="non-terminal residue" evidence="1">
    <location>
        <position position="1"/>
    </location>
</feature>